<dbReference type="Pfam" id="PF01478">
    <property type="entry name" value="Peptidase_A24"/>
    <property type="match status" value="1"/>
</dbReference>
<evidence type="ECO:0000256" key="3">
    <source>
        <dbReference type="ARBA" id="ARBA00022475"/>
    </source>
</evidence>
<evidence type="ECO:0000256" key="1">
    <source>
        <dbReference type="ARBA" id="ARBA00004651"/>
    </source>
</evidence>
<evidence type="ECO:0000259" key="9">
    <source>
        <dbReference type="Pfam" id="PF06750"/>
    </source>
</evidence>
<dbReference type="Gene3D" id="1.20.120.1220">
    <property type="match status" value="1"/>
</dbReference>
<dbReference type="GO" id="GO:0004190">
    <property type="term" value="F:aspartic-type endopeptidase activity"/>
    <property type="evidence" value="ECO:0007669"/>
    <property type="project" value="InterPro"/>
</dbReference>
<evidence type="ECO:0000256" key="4">
    <source>
        <dbReference type="ARBA" id="ARBA00022692"/>
    </source>
</evidence>
<dbReference type="EMBL" id="JXJX01000001">
    <property type="protein sequence ID" value="PCS08232.1"/>
    <property type="molecule type" value="Genomic_DNA"/>
</dbReference>
<evidence type="ECO:0000256" key="2">
    <source>
        <dbReference type="ARBA" id="ARBA00005801"/>
    </source>
</evidence>
<gene>
    <name evidence="10" type="ORF">RU87_GL000055</name>
</gene>
<feature type="transmembrane region" description="Helical" evidence="7">
    <location>
        <begin position="110"/>
        <end position="130"/>
    </location>
</feature>
<keyword evidence="6 7" id="KW-0472">Membrane</keyword>
<name>A0A2A5S462_9LACT</name>
<dbReference type="InterPro" id="IPR000045">
    <property type="entry name" value="Prepilin_IV_endopep_pep"/>
</dbReference>
<feature type="transmembrane region" description="Helical" evidence="7">
    <location>
        <begin position="195"/>
        <end position="222"/>
    </location>
</feature>
<dbReference type="Proteomes" id="UP000242246">
    <property type="component" value="Unassembled WGS sequence"/>
</dbReference>
<sequence>MQTLIGSNDLGSFIFTYAYIFIFGACLGSFFMVVGLRLPQKEDLITPSHCDNCQAKLKPWHLIPIIGYIGLKGKCSQCQQKIPVIYPIFEVLTGCLFTAVVYLLRFNKETMIALLFMSLLLICTVSDISARKILNRVTYPAFVLFLILRLTVSQLNPWWFTLVGAGIGFVLLLLLGLLSYALLNQKGMGGGDIKLFTVIGVVIGPLPLLAVLVLASVLSLVYVGIDFIITKKFKRKLPFGPFIALASLLVYVYISGMWQLLLRLF</sequence>
<organism evidence="10 11">
    <name type="scientific">Pseudolactococcus plantarum</name>
    <dbReference type="NCBI Taxonomy" id="1365"/>
    <lineage>
        <taxon>Bacteria</taxon>
        <taxon>Bacillati</taxon>
        <taxon>Bacillota</taxon>
        <taxon>Bacilli</taxon>
        <taxon>Lactobacillales</taxon>
        <taxon>Streptococcaceae</taxon>
        <taxon>Pseudolactococcus</taxon>
    </lineage>
</organism>
<evidence type="ECO:0000259" key="8">
    <source>
        <dbReference type="Pfam" id="PF01478"/>
    </source>
</evidence>
<keyword evidence="4 7" id="KW-0812">Transmembrane</keyword>
<comment type="subcellular location">
    <subcellularLocation>
        <location evidence="1">Cell membrane</location>
        <topology evidence="1">Multi-pass membrane protein</topology>
    </subcellularLocation>
</comment>
<feature type="domain" description="Prepilin peptidase A24 N-terminal" evidence="9">
    <location>
        <begin position="22"/>
        <end position="102"/>
    </location>
</feature>
<reference evidence="10 11" key="1">
    <citation type="submission" date="2014-12" db="EMBL/GenBank/DDBJ databases">
        <title>Draft genome sequences of 10 type strains of Lactococcus.</title>
        <authorList>
            <person name="Sun Z."/>
            <person name="Zhong Z."/>
            <person name="Liu W."/>
            <person name="Zhang W."/>
            <person name="Zhang H."/>
        </authorList>
    </citation>
    <scope>NUCLEOTIDE SEQUENCE [LARGE SCALE GENOMIC DNA]</scope>
    <source>
        <strain evidence="10 11">DSM 20686</strain>
    </source>
</reference>
<comment type="caution">
    <text evidence="10">The sequence shown here is derived from an EMBL/GenBank/DDBJ whole genome shotgun (WGS) entry which is preliminary data.</text>
</comment>
<evidence type="ECO:0000256" key="6">
    <source>
        <dbReference type="ARBA" id="ARBA00023136"/>
    </source>
</evidence>
<dbReference type="GO" id="GO:0005886">
    <property type="term" value="C:plasma membrane"/>
    <property type="evidence" value="ECO:0007669"/>
    <property type="project" value="UniProtKB-SubCell"/>
</dbReference>
<keyword evidence="5 7" id="KW-1133">Transmembrane helix</keyword>
<feature type="transmembrane region" description="Helical" evidence="7">
    <location>
        <begin position="137"/>
        <end position="152"/>
    </location>
</feature>
<evidence type="ECO:0000313" key="10">
    <source>
        <dbReference type="EMBL" id="PCS08232.1"/>
    </source>
</evidence>
<dbReference type="PANTHER" id="PTHR30487">
    <property type="entry name" value="TYPE 4 PREPILIN-LIKE PROTEINS LEADER PEPTIDE-PROCESSING ENZYME"/>
    <property type="match status" value="1"/>
</dbReference>
<dbReference type="STRING" id="1348632.GCA_001591745_00165"/>
<dbReference type="AlphaFoldDB" id="A0A2A5S462"/>
<protein>
    <submittedName>
        <fullName evidence="10">Prepilin peptidase</fullName>
    </submittedName>
</protein>
<feature type="transmembrane region" description="Helical" evidence="7">
    <location>
        <begin position="84"/>
        <end position="104"/>
    </location>
</feature>
<dbReference type="RefSeq" id="WP_068159908.1">
    <property type="nucleotide sequence ID" value="NZ_JXJX01000001.1"/>
</dbReference>
<dbReference type="InterPro" id="IPR050882">
    <property type="entry name" value="Prepilin_peptidase/N-MTase"/>
</dbReference>
<proteinExistence type="inferred from homology"/>
<dbReference type="OrthoDB" id="9789291at2"/>
<feature type="transmembrane region" description="Helical" evidence="7">
    <location>
        <begin position="242"/>
        <end position="262"/>
    </location>
</feature>
<evidence type="ECO:0000256" key="5">
    <source>
        <dbReference type="ARBA" id="ARBA00022989"/>
    </source>
</evidence>
<dbReference type="GO" id="GO:0006465">
    <property type="term" value="P:signal peptide processing"/>
    <property type="evidence" value="ECO:0007669"/>
    <property type="project" value="TreeGrafter"/>
</dbReference>
<dbReference type="PANTHER" id="PTHR30487:SF0">
    <property type="entry name" value="PREPILIN LEADER PEPTIDASE_N-METHYLTRANSFERASE-RELATED"/>
    <property type="match status" value="1"/>
</dbReference>
<feature type="domain" description="Prepilin type IV endopeptidase peptidase" evidence="8">
    <location>
        <begin position="114"/>
        <end position="223"/>
    </location>
</feature>
<evidence type="ECO:0000313" key="11">
    <source>
        <dbReference type="Proteomes" id="UP000242246"/>
    </source>
</evidence>
<dbReference type="Pfam" id="PF06750">
    <property type="entry name" value="A24_N_bact"/>
    <property type="match status" value="1"/>
</dbReference>
<keyword evidence="11" id="KW-1185">Reference proteome</keyword>
<keyword evidence="3" id="KW-1003">Cell membrane</keyword>
<dbReference type="InterPro" id="IPR010627">
    <property type="entry name" value="Prepilin_pept_A24_N"/>
</dbReference>
<feature type="transmembrane region" description="Helical" evidence="7">
    <location>
        <begin position="158"/>
        <end position="183"/>
    </location>
</feature>
<comment type="similarity">
    <text evidence="2">Belongs to the peptidase A24 family.</text>
</comment>
<evidence type="ECO:0000256" key="7">
    <source>
        <dbReference type="SAM" id="Phobius"/>
    </source>
</evidence>
<accession>A0A2A5S462</accession>
<feature type="transmembrane region" description="Helical" evidence="7">
    <location>
        <begin position="12"/>
        <end position="36"/>
    </location>
</feature>